<evidence type="ECO:0000256" key="1">
    <source>
        <dbReference type="SAM" id="Phobius"/>
    </source>
</evidence>
<name>A0A0K2GEC2_NITMO</name>
<evidence type="ECO:0000313" key="4">
    <source>
        <dbReference type="Proteomes" id="UP000069205"/>
    </source>
</evidence>
<organism evidence="3 4">
    <name type="scientific">Nitrospira moscoviensis</name>
    <dbReference type="NCBI Taxonomy" id="42253"/>
    <lineage>
        <taxon>Bacteria</taxon>
        <taxon>Pseudomonadati</taxon>
        <taxon>Nitrospirota</taxon>
        <taxon>Nitrospiria</taxon>
        <taxon>Nitrospirales</taxon>
        <taxon>Nitrospiraceae</taxon>
        <taxon>Nitrospira</taxon>
    </lineage>
</organism>
<evidence type="ECO:0000259" key="2">
    <source>
        <dbReference type="Pfam" id="PF14342"/>
    </source>
</evidence>
<keyword evidence="1" id="KW-0472">Membrane</keyword>
<proteinExistence type="predicted"/>
<feature type="transmembrane region" description="Helical" evidence="1">
    <location>
        <begin position="83"/>
        <end position="104"/>
    </location>
</feature>
<reference evidence="3 4" key="1">
    <citation type="journal article" date="2015" name="Proc. Natl. Acad. Sci. U.S.A.">
        <title>Expanded metabolic versatility of ubiquitous nitrite-oxidizing bacteria from the genus Nitrospira.</title>
        <authorList>
            <person name="Koch H."/>
            <person name="Lucker S."/>
            <person name="Albertsen M."/>
            <person name="Kitzinger K."/>
            <person name="Herbold C."/>
            <person name="Spieck E."/>
            <person name="Nielsen P.H."/>
            <person name="Wagner M."/>
            <person name="Daims H."/>
        </authorList>
    </citation>
    <scope>NUCLEOTIDE SEQUENCE [LARGE SCALE GENOMIC DNA]</scope>
    <source>
        <strain evidence="3 4">NSP M-1</strain>
    </source>
</reference>
<dbReference type="EMBL" id="CP011801">
    <property type="protein sequence ID" value="ALA59306.1"/>
    <property type="molecule type" value="Genomic_DNA"/>
</dbReference>
<feature type="transmembrane region" description="Helical" evidence="1">
    <location>
        <begin position="116"/>
        <end position="135"/>
    </location>
</feature>
<keyword evidence="4" id="KW-1185">Reference proteome</keyword>
<keyword evidence="1" id="KW-0812">Transmembrane</keyword>
<protein>
    <recommendedName>
        <fullName evidence="2">DUF4396 domain-containing protein</fullName>
    </recommendedName>
</protein>
<accession>A0A0K2GEC2</accession>
<feature type="domain" description="DUF4396" evidence="2">
    <location>
        <begin position="80"/>
        <end position="216"/>
    </location>
</feature>
<dbReference type="Pfam" id="PF14342">
    <property type="entry name" value="DUF4396"/>
    <property type="match status" value="1"/>
</dbReference>
<feature type="transmembrane region" description="Helical" evidence="1">
    <location>
        <begin position="34"/>
        <end position="53"/>
    </location>
</feature>
<dbReference type="PATRIC" id="fig|42253.5.peg.2868"/>
<dbReference type="KEGG" id="nmv:NITMOv2_2900"/>
<feature type="transmembrane region" description="Helical" evidence="1">
    <location>
        <begin position="185"/>
        <end position="206"/>
    </location>
</feature>
<dbReference type="AlphaFoldDB" id="A0A0K2GEC2"/>
<dbReference type="STRING" id="42253.NITMOv2_2900"/>
<dbReference type="InterPro" id="IPR025509">
    <property type="entry name" value="DUF4396"/>
</dbReference>
<keyword evidence="1" id="KW-1133">Transmembrane helix</keyword>
<feature type="transmembrane region" description="Helical" evidence="1">
    <location>
        <begin position="155"/>
        <end position="173"/>
    </location>
</feature>
<feature type="transmembrane region" description="Helical" evidence="1">
    <location>
        <begin position="7"/>
        <end position="28"/>
    </location>
</feature>
<evidence type="ECO:0000313" key="3">
    <source>
        <dbReference type="EMBL" id="ALA59306.1"/>
    </source>
</evidence>
<sequence length="220" mass="24776">MFVILWYGFGIVAAGWVLYDSLVVNRYVMPALKVGWPIVVIFFSVIGLLLYLWTCRPRGIGSKQGRAAKQMHSLFVSDEWKKIIGSVIHCVSGDGLGIMSAMVITRWLRMPFWSEFWIEYVVGFAFGWFLFQYGAMRQMGNPPLLALWKGGRAEFFSMITVMLGMGLVMRFVTPNVVGAPPPPNSAAFWGFGALGLMVGAVLTYPMNWWMVRIGWKHGMA</sequence>
<dbReference type="RefSeq" id="WP_202967225.1">
    <property type="nucleotide sequence ID" value="NZ_CP011801.1"/>
</dbReference>
<gene>
    <name evidence="3" type="ORF">NITMOv2_2900</name>
</gene>
<dbReference type="Proteomes" id="UP000069205">
    <property type="component" value="Chromosome"/>
</dbReference>